<dbReference type="SUPFAM" id="SSF51735">
    <property type="entry name" value="NAD(P)-binding Rossmann-fold domains"/>
    <property type="match status" value="1"/>
</dbReference>
<keyword evidence="2" id="KW-0560">Oxidoreductase</keyword>
<dbReference type="RefSeq" id="WP_050353774.1">
    <property type="nucleotide sequence ID" value="NZ_LGSS01000001.1"/>
</dbReference>
<gene>
    <name evidence="4" type="primary">sDR</name>
    <name evidence="4" type="ORF">CLPU_1c02110</name>
</gene>
<reference evidence="5" key="1">
    <citation type="submission" date="2015-07" db="EMBL/GenBank/DDBJ databases">
        <title>Draft genome sequence of the purine-degrading Gottschalkia purinilyticum DSM 1384 (formerly Clostridium purinilyticum).</title>
        <authorList>
            <person name="Poehlein A."/>
            <person name="Schiel-Bengelsdorf B."/>
            <person name="Bengelsdorf F.R."/>
            <person name="Daniel R."/>
            <person name="Duerre P."/>
        </authorList>
    </citation>
    <scope>NUCLEOTIDE SEQUENCE [LARGE SCALE GENOMIC DNA]</scope>
    <source>
        <strain evidence="5">DSM 1384</strain>
    </source>
</reference>
<dbReference type="PANTHER" id="PTHR48107">
    <property type="entry name" value="NADPH-DEPENDENT ALDEHYDE REDUCTASE-LIKE PROTEIN, CHLOROPLASTIC-RELATED"/>
    <property type="match status" value="1"/>
</dbReference>
<dbReference type="Proteomes" id="UP000037267">
    <property type="component" value="Unassembled WGS sequence"/>
</dbReference>
<organism evidence="4 5">
    <name type="scientific">Gottschalkia purinilytica</name>
    <name type="common">Clostridium purinilyticum</name>
    <dbReference type="NCBI Taxonomy" id="1503"/>
    <lineage>
        <taxon>Bacteria</taxon>
        <taxon>Bacillati</taxon>
        <taxon>Bacillota</taxon>
        <taxon>Tissierellia</taxon>
        <taxon>Tissierellales</taxon>
        <taxon>Gottschalkiaceae</taxon>
        <taxon>Gottschalkia</taxon>
    </lineage>
</organism>
<keyword evidence="5" id="KW-1185">Reference proteome</keyword>
<dbReference type="InterPro" id="IPR036291">
    <property type="entry name" value="NAD(P)-bd_dom_sf"/>
</dbReference>
<dbReference type="Pfam" id="PF13561">
    <property type="entry name" value="adh_short_C2"/>
    <property type="match status" value="1"/>
</dbReference>
<comment type="similarity">
    <text evidence="1">Belongs to the short-chain dehydrogenases/reductases (SDR) family.</text>
</comment>
<dbReference type="InterPro" id="IPR002347">
    <property type="entry name" value="SDR_fam"/>
</dbReference>
<evidence type="ECO:0000313" key="4">
    <source>
        <dbReference type="EMBL" id="KNF10046.1"/>
    </source>
</evidence>
<dbReference type="PANTHER" id="PTHR48107:SF16">
    <property type="entry name" value="NADPH-DEPENDENT ALDEHYDE REDUCTASE 1, CHLOROPLASTIC"/>
    <property type="match status" value="1"/>
</dbReference>
<dbReference type="AlphaFoldDB" id="A0A0L0WF43"/>
<dbReference type="PATRIC" id="fig|1503.3.peg.1082"/>
<dbReference type="OrthoDB" id="9803333at2"/>
<protein>
    <submittedName>
        <fullName evidence="4">Short-chain dehydrogenase/reductase SDR</fullName>
    </submittedName>
</protein>
<dbReference type="GO" id="GO:0016614">
    <property type="term" value="F:oxidoreductase activity, acting on CH-OH group of donors"/>
    <property type="evidence" value="ECO:0007669"/>
    <property type="project" value="UniProtKB-ARBA"/>
</dbReference>
<evidence type="ECO:0000313" key="5">
    <source>
        <dbReference type="Proteomes" id="UP000037267"/>
    </source>
</evidence>
<name>A0A0L0WF43_GOTPU</name>
<dbReference type="EMBL" id="LGSS01000001">
    <property type="protein sequence ID" value="KNF10046.1"/>
    <property type="molecule type" value="Genomic_DNA"/>
</dbReference>
<dbReference type="FunFam" id="3.40.50.720:FF:000084">
    <property type="entry name" value="Short-chain dehydrogenase reductase"/>
    <property type="match status" value="1"/>
</dbReference>
<dbReference type="PRINTS" id="PR00081">
    <property type="entry name" value="GDHRDH"/>
</dbReference>
<dbReference type="PROSITE" id="PS00061">
    <property type="entry name" value="ADH_SHORT"/>
    <property type="match status" value="1"/>
</dbReference>
<dbReference type="GO" id="GO:0008206">
    <property type="term" value="P:bile acid metabolic process"/>
    <property type="evidence" value="ECO:0007669"/>
    <property type="project" value="UniProtKB-ARBA"/>
</dbReference>
<dbReference type="CDD" id="cd05355">
    <property type="entry name" value="SDR_c1"/>
    <property type="match status" value="1"/>
</dbReference>
<dbReference type="STRING" id="1503.CLPU_1c02110"/>
<feature type="compositionally biased region" description="Polar residues" evidence="3">
    <location>
        <begin position="1"/>
        <end position="16"/>
    </location>
</feature>
<dbReference type="InterPro" id="IPR020904">
    <property type="entry name" value="Sc_DH/Rdtase_CS"/>
</dbReference>
<accession>A0A0L0WF43</accession>
<evidence type="ECO:0000256" key="3">
    <source>
        <dbReference type="SAM" id="MobiDB-lite"/>
    </source>
</evidence>
<evidence type="ECO:0000256" key="1">
    <source>
        <dbReference type="ARBA" id="ARBA00006484"/>
    </source>
</evidence>
<dbReference type="Gene3D" id="3.40.50.720">
    <property type="entry name" value="NAD(P)-binding Rossmann-like Domain"/>
    <property type="match status" value="1"/>
</dbReference>
<proteinExistence type="inferred from homology"/>
<feature type="region of interest" description="Disordered" evidence="3">
    <location>
        <begin position="1"/>
        <end position="24"/>
    </location>
</feature>
<dbReference type="PRINTS" id="PR00080">
    <property type="entry name" value="SDRFAMILY"/>
</dbReference>
<sequence length="289" mass="31843">MNNVNFPKNIPSQHQSGHPGLEHLMEPKPIFKNESYNKVTQKLKDKVAIITGGDSGIGRAISCAFSEQGAIVNIIYYDEKEDAEETKRIIEKDGGQCNIFESDISKEEFCVQIIDRVISKYGKIDILVNNAAVQYERQSLEEISSEDFKKTFEVNIFGPFYMTKLSLPYMQPGSSIINTTSITAYKGHETLIDYSCTKGALTTFTRSLALTLIDKGIRVNAVAPGPIWTPLIPSSFDEKKVGVFGSDTPMKRPGQPVELAGAYVFLASDEASYITGQTIHVNGGEIING</sequence>
<dbReference type="NCBIfam" id="NF005214">
    <property type="entry name" value="PRK06701.1"/>
    <property type="match status" value="1"/>
</dbReference>
<comment type="caution">
    <text evidence="4">The sequence shown here is derived from an EMBL/GenBank/DDBJ whole genome shotgun (WGS) entry which is preliminary data.</text>
</comment>
<evidence type="ECO:0000256" key="2">
    <source>
        <dbReference type="ARBA" id="ARBA00023002"/>
    </source>
</evidence>